<organism evidence="2 3">
    <name type="scientific">Magallana gigas</name>
    <name type="common">Pacific oyster</name>
    <name type="synonym">Crassostrea gigas</name>
    <dbReference type="NCBI Taxonomy" id="29159"/>
    <lineage>
        <taxon>Eukaryota</taxon>
        <taxon>Metazoa</taxon>
        <taxon>Spiralia</taxon>
        <taxon>Lophotrochozoa</taxon>
        <taxon>Mollusca</taxon>
        <taxon>Bivalvia</taxon>
        <taxon>Autobranchia</taxon>
        <taxon>Pteriomorphia</taxon>
        <taxon>Ostreida</taxon>
        <taxon>Ostreoidea</taxon>
        <taxon>Ostreidae</taxon>
        <taxon>Magallana</taxon>
    </lineage>
</organism>
<evidence type="ECO:0000313" key="2">
    <source>
        <dbReference type="EnsemblMetazoa" id="G12200.4:cds"/>
    </source>
</evidence>
<dbReference type="AlphaFoldDB" id="A0A8W8I270"/>
<dbReference type="EnsemblMetazoa" id="G12200.4">
    <property type="protein sequence ID" value="G12200.4:cds"/>
    <property type="gene ID" value="G12200"/>
</dbReference>
<keyword evidence="1" id="KW-0472">Membrane</keyword>
<accession>A0A8W8I270</accession>
<reference evidence="2" key="1">
    <citation type="submission" date="2022-08" db="UniProtKB">
        <authorList>
            <consortium name="EnsemblMetazoa"/>
        </authorList>
    </citation>
    <scope>IDENTIFICATION</scope>
    <source>
        <strain evidence="2">05x7-T-G4-1.051#20</strain>
    </source>
</reference>
<name>A0A8W8I270_MAGGI</name>
<proteinExistence type="predicted"/>
<evidence type="ECO:0000256" key="1">
    <source>
        <dbReference type="SAM" id="Phobius"/>
    </source>
</evidence>
<keyword evidence="1" id="KW-0812">Transmembrane</keyword>
<sequence length="124" mass="13443">MDSLKLLYVILCVVCILQSWTLSMHLSSNQDKEKRGSQHLQEVSLDIGSFVMEGSGGGDIPPTQVVLDLQATGLDRKLLGLPAWEYLIVGLVVFFATFIGGSVVIGCKKCSGVFGSRSDKDTDY</sequence>
<dbReference type="Proteomes" id="UP000005408">
    <property type="component" value="Unassembled WGS sequence"/>
</dbReference>
<keyword evidence="1" id="KW-1133">Transmembrane helix</keyword>
<evidence type="ECO:0000313" key="3">
    <source>
        <dbReference type="Proteomes" id="UP000005408"/>
    </source>
</evidence>
<dbReference type="OrthoDB" id="6206599at2759"/>
<feature type="transmembrane region" description="Helical" evidence="1">
    <location>
        <begin position="6"/>
        <end position="26"/>
    </location>
</feature>
<keyword evidence="3" id="KW-1185">Reference proteome</keyword>
<feature type="transmembrane region" description="Helical" evidence="1">
    <location>
        <begin position="86"/>
        <end position="106"/>
    </location>
</feature>
<protein>
    <submittedName>
        <fullName evidence="2">Uncharacterized protein</fullName>
    </submittedName>
</protein>